<keyword evidence="2" id="KW-1185">Reference proteome</keyword>
<gene>
    <name evidence="1" type="ORF">GJU40_14825</name>
</gene>
<dbReference type="AlphaFoldDB" id="A0A7X2M0P1"/>
<accession>A0A7X2M0P1</accession>
<evidence type="ECO:0000313" key="2">
    <source>
        <dbReference type="Proteomes" id="UP000448867"/>
    </source>
</evidence>
<sequence length="61" mass="6897">MVFLEDSLADTCTLAEVIKASIIAPLIVVTKNKKYPKRLYECLGARHVVYTNCNDITFLIH</sequence>
<evidence type="ECO:0000313" key="1">
    <source>
        <dbReference type="EMBL" id="MRX73417.1"/>
    </source>
</evidence>
<dbReference type="Proteomes" id="UP000448867">
    <property type="component" value="Unassembled WGS sequence"/>
</dbReference>
<dbReference type="EMBL" id="WKKI01000034">
    <property type="protein sequence ID" value="MRX73417.1"/>
    <property type="molecule type" value="Genomic_DNA"/>
</dbReference>
<organism evidence="1 2">
    <name type="scientific">Metabacillus lacus</name>
    <dbReference type="NCBI Taxonomy" id="1983721"/>
    <lineage>
        <taxon>Bacteria</taxon>
        <taxon>Bacillati</taxon>
        <taxon>Bacillota</taxon>
        <taxon>Bacilli</taxon>
        <taxon>Bacillales</taxon>
        <taxon>Bacillaceae</taxon>
        <taxon>Metabacillus</taxon>
    </lineage>
</organism>
<name>A0A7X2M0P1_9BACI</name>
<protein>
    <submittedName>
        <fullName evidence="1">Uncharacterized protein</fullName>
    </submittedName>
</protein>
<proteinExistence type="predicted"/>
<comment type="caution">
    <text evidence="1">The sequence shown here is derived from an EMBL/GenBank/DDBJ whole genome shotgun (WGS) entry which is preliminary data.</text>
</comment>
<reference evidence="1 2" key="1">
    <citation type="submission" date="2019-11" db="EMBL/GenBank/DDBJ databases">
        <title>Bacillus lacus genome.</title>
        <authorList>
            <person name="Allen C.J."/>
            <person name="Newman J.D."/>
        </authorList>
    </citation>
    <scope>NUCLEOTIDE SEQUENCE [LARGE SCALE GENOMIC DNA]</scope>
    <source>
        <strain evidence="1 2">KCTC 33946</strain>
    </source>
</reference>